<evidence type="ECO:0000259" key="1">
    <source>
        <dbReference type="Pfam" id="PF12728"/>
    </source>
</evidence>
<dbReference type="InterPro" id="IPR010093">
    <property type="entry name" value="SinI_DNA-bd"/>
</dbReference>
<organism evidence="2 3">
    <name type="scientific">Nocardiopsis metallicus</name>
    <dbReference type="NCBI Taxonomy" id="179819"/>
    <lineage>
        <taxon>Bacteria</taxon>
        <taxon>Bacillati</taxon>
        <taxon>Actinomycetota</taxon>
        <taxon>Actinomycetes</taxon>
        <taxon>Streptosporangiales</taxon>
        <taxon>Nocardiopsidaceae</taxon>
        <taxon>Nocardiopsis</taxon>
    </lineage>
</organism>
<gene>
    <name evidence="2" type="ORF">HNR07_003350</name>
</gene>
<dbReference type="Proteomes" id="UP000579647">
    <property type="component" value="Unassembled WGS sequence"/>
</dbReference>
<proteinExistence type="predicted"/>
<dbReference type="RefSeq" id="WP_312893833.1">
    <property type="nucleotide sequence ID" value="NZ_BAAAKM010000031.1"/>
</dbReference>
<evidence type="ECO:0000313" key="3">
    <source>
        <dbReference type="Proteomes" id="UP000579647"/>
    </source>
</evidence>
<dbReference type="InterPro" id="IPR041657">
    <property type="entry name" value="HTH_17"/>
</dbReference>
<comment type="caution">
    <text evidence="2">The sequence shown here is derived from an EMBL/GenBank/DDBJ whole genome shotgun (WGS) entry which is preliminary data.</text>
</comment>
<keyword evidence="3" id="KW-1185">Reference proteome</keyword>
<dbReference type="EMBL" id="JACHDO010000001">
    <property type="protein sequence ID" value="MBB5492213.1"/>
    <property type="molecule type" value="Genomic_DNA"/>
</dbReference>
<dbReference type="Pfam" id="PF12728">
    <property type="entry name" value="HTH_17"/>
    <property type="match status" value="1"/>
</dbReference>
<protein>
    <submittedName>
        <fullName evidence="2">Excisionase family DNA binding protein</fullName>
    </submittedName>
</protein>
<evidence type="ECO:0000313" key="2">
    <source>
        <dbReference type="EMBL" id="MBB5492213.1"/>
    </source>
</evidence>
<dbReference type="GO" id="GO:0003677">
    <property type="term" value="F:DNA binding"/>
    <property type="evidence" value="ECO:0007669"/>
    <property type="project" value="InterPro"/>
</dbReference>
<reference evidence="2 3" key="1">
    <citation type="submission" date="2020-08" db="EMBL/GenBank/DDBJ databases">
        <title>Sequencing the genomes of 1000 actinobacteria strains.</title>
        <authorList>
            <person name="Klenk H.-P."/>
        </authorList>
    </citation>
    <scope>NUCLEOTIDE SEQUENCE [LARGE SCALE GENOMIC DNA]</scope>
    <source>
        <strain evidence="2 3">DSM 44598</strain>
    </source>
</reference>
<dbReference type="AlphaFoldDB" id="A0A840WA19"/>
<name>A0A840WA19_9ACTN</name>
<feature type="domain" description="Helix-turn-helix" evidence="1">
    <location>
        <begin position="19"/>
        <end position="65"/>
    </location>
</feature>
<sequence length="93" mass="9866">MRSDTPVRLDEVGSLPVVLNPVEAGRMLGLGRTTTYRLLREGSFPVPVLRVGRSWRIPTAGVLAHLGLPVPSTAGEGCSRCGARSNHGMEGES</sequence>
<accession>A0A840WA19</accession>
<dbReference type="NCBIfam" id="TIGR01764">
    <property type="entry name" value="excise"/>
    <property type="match status" value="1"/>
</dbReference>